<name>A0A3B0UYZ9_9ZZZZ</name>
<evidence type="ECO:0000259" key="1">
    <source>
        <dbReference type="Pfam" id="PF13480"/>
    </source>
</evidence>
<reference evidence="2" key="1">
    <citation type="submission" date="2018-06" db="EMBL/GenBank/DDBJ databases">
        <authorList>
            <person name="Zhirakovskaya E."/>
        </authorList>
    </citation>
    <scope>NUCLEOTIDE SEQUENCE</scope>
</reference>
<dbReference type="SUPFAM" id="SSF55729">
    <property type="entry name" value="Acyl-CoA N-acyltransferases (Nat)"/>
    <property type="match status" value="1"/>
</dbReference>
<evidence type="ECO:0000313" key="2">
    <source>
        <dbReference type="EMBL" id="VAW25016.1"/>
    </source>
</evidence>
<dbReference type="EMBL" id="UOEQ01000575">
    <property type="protein sequence ID" value="VAW25016.1"/>
    <property type="molecule type" value="Genomic_DNA"/>
</dbReference>
<proteinExistence type="predicted"/>
<organism evidence="2">
    <name type="scientific">hydrothermal vent metagenome</name>
    <dbReference type="NCBI Taxonomy" id="652676"/>
    <lineage>
        <taxon>unclassified sequences</taxon>
        <taxon>metagenomes</taxon>
        <taxon>ecological metagenomes</taxon>
    </lineage>
</organism>
<accession>A0A3B0UYZ9</accession>
<dbReference type="InterPro" id="IPR016181">
    <property type="entry name" value="Acyl_CoA_acyltransferase"/>
</dbReference>
<feature type="non-terminal residue" evidence="2">
    <location>
        <position position="1"/>
    </location>
</feature>
<protein>
    <recommendedName>
        <fullName evidence="1">BioF2-like acetyltransferase domain-containing protein</fullName>
    </recommendedName>
</protein>
<dbReference type="InterPro" id="IPR038740">
    <property type="entry name" value="BioF2-like_GNAT_dom"/>
</dbReference>
<dbReference type="AlphaFoldDB" id="A0A3B0UYZ9"/>
<gene>
    <name evidence="2" type="ORF">MNBD_ALPHA11-1671</name>
</gene>
<feature type="domain" description="BioF2-like acetyltransferase" evidence="1">
    <location>
        <begin position="59"/>
        <end position="205"/>
    </location>
</feature>
<dbReference type="Pfam" id="PF13480">
    <property type="entry name" value="Acetyltransf_6"/>
    <property type="match status" value="1"/>
</dbReference>
<sequence length="269" mass="30873">LWQRMGRAMIGADVLYLPGMPQMDGASLFDELGCYVPQEFLYRAEFSSWEECEKIQRTRSRKKHDKQQAAKLRAMGEVSFEELGPGVKALDAIDKMFAQKAIRFEQMGIKDPFADEDTREFYKDLFRENNALGAKLQVLSLNGEIVATRYNLSYMEKIFVLITSMSERAEIRPGSPGKQSILHGMASIFQSEFSIHDMGAGFSDEKGRWCNKKYQLNTCYLALNKKGKMAAKLHRMKARARNAIKDNERLFKLFKAVRLALRKNISNRT</sequence>